<protein>
    <submittedName>
        <fullName evidence="5">Formate hydrogenlyase subunit 5</fullName>
    </submittedName>
</protein>
<sequence>MRFIARYAKELDKSFEIITVYDEKTTQEIVSKQTPHIQTLAKKYPAAIWFERKMYDDFGIIVQDAFDKRPLLHQERFPKNIHPLKKDFHQTQLQEAQYTPYKYEVIQGDGVFEVAVGPIHAGIIEPGHFQFSLAGEDMLHLEVHHFYKHRGIEKMLEGKTLQEAQPIIERISGNETIAYQIALRDIYLQATQQELPIQLQKRHALLLELERIIHHLTDIGFIPNDAGFSPALAYASKLTENARLKMQELTQHRFGFGAIGWKIGTLDIPSLSQWLEALHKDILFFEDWIMDIPSVWDRFDTTGKLPFQKALKYSTVGVVARASGISVDRRLNSFYLQNGFVMAHEESGDVGARFKIRLQEIKNSILMMQNFLEAEPFSFDIATIQDGSYESFVESSIGELYMAIDIKDGVIERFFVRDPSFVNWQALHIMMYGDIIADFPLINKSCDLSYAGNDL</sequence>
<feature type="domain" description="NADH-quinone oxidoreductase subunit D" evidence="4">
    <location>
        <begin position="270"/>
        <end position="374"/>
    </location>
</feature>
<name>A0A1W1D512_9ZZZZ</name>
<evidence type="ECO:0000259" key="4">
    <source>
        <dbReference type="Pfam" id="PF00346"/>
    </source>
</evidence>
<dbReference type="Pfam" id="PF00346">
    <property type="entry name" value="Complex1_49kDa"/>
    <property type="match status" value="1"/>
</dbReference>
<proteinExistence type="predicted"/>
<evidence type="ECO:0000313" key="5">
    <source>
        <dbReference type="EMBL" id="SFV75713.1"/>
    </source>
</evidence>
<keyword evidence="2" id="KW-0520">NAD</keyword>
<dbReference type="GO" id="GO:0016829">
    <property type="term" value="F:lyase activity"/>
    <property type="evidence" value="ECO:0007669"/>
    <property type="project" value="UniProtKB-KW"/>
</dbReference>
<feature type="domain" description="NADH:ubiquinone oxidoreductase 30kDa subunit" evidence="3">
    <location>
        <begin position="30"/>
        <end position="91"/>
    </location>
</feature>
<gene>
    <name evidence="5" type="ORF">MNB_SM-3-1149</name>
</gene>
<dbReference type="InterPro" id="IPR001268">
    <property type="entry name" value="NADH_UbQ_OxRdtase_30kDa_su"/>
</dbReference>
<dbReference type="Gene3D" id="1.10.645.10">
    <property type="entry name" value="Cytochrome-c3 Hydrogenase, chain B"/>
    <property type="match status" value="1"/>
</dbReference>
<evidence type="ECO:0000259" key="3">
    <source>
        <dbReference type="Pfam" id="PF00329"/>
    </source>
</evidence>
<dbReference type="SUPFAM" id="SSF143243">
    <property type="entry name" value="Nqo5-like"/>
    <property type="match status" value="1"/>
</dbReference>
<dbReference type="InterPro" id="IPR029014">
    <property type="entry name" value="NiFe-Hase_large"/>
</dbReference>
<dbReference type="InterPro" id="IPR052197">
    <property type="entry name" value="ComplexI_49kDa-like"/>
</dbReference>
<dbReference type="InterPro" id="IPR001135">
    <property type="entry name" value="NADH_Q_OxRdtase_suD"/>
</dbReference>
<evidence type="ECO:0000256" key="1">
    <source>
        <dbReference type="ARBA" id="ARBA00023002"/>
    </source>
</evidence>
<keyword evidence="1" id="KW-0560">Oxidoreductase</keyword>
<dbReference type="InterPro" id="IPR037232">
    <property type="entry name" value="NADH_quin_OxRdtase_su_C/D-like"/>
</dbReference>
<accession>A0A1W1D512</accession>
<dbReference type="PANTHER" id="PTHR43485">
    <property type="entry name" value="HYDROGENASE-4 COMPONENT G"/>
    <property type="match status" value="1"/>
</dbReference>
<dbReference type="GO" id="GO:0048038">
    <property type="term" value="F:quinone binding"/>
    <property type="evidence" value="ECO:0007669"/>
    <property type="project" value="InterPro"/>
</dbReference>
<dbReference type="Gene3D" id="3.30.460.80">
    <property type="entry name" value="NADH:ubiquinone oxidoreductase, 30kDa subunit"/>
    <property type="match status" value="1"/>
</dbReference>
<dbReference type="GO" id="GO:0051287">
    <property type="term" value="F:NAD binding"/>
    <property type="evidence" value="ECO:0007669"/>
    <property type="project" value="InterPro"/>
</dbReference>
<dbReference type="SUPFAM" id="SSF56762">
    <property type="entry name" value="HydB/Nqo4-like"/>
    <property type="match status" value="1"/>
</dbReference>
<dbReference type="PANTHER" id="PTHR43485:SF1">
    <property type="entry name" value="FORMATE HYDROGENLYASE SUBUNIT 5-RELATED"/>
    <property type="match status" value="1"/>
</dbReference>
<organism evidence="5">
    <name type="scientific">hydrothermal vent metagenome</name>
    <dbReference type="NCBI Taxonomy" id="652676"/>
    <lineage>
        <taxon>unclassified sequences</taxon>
        <taxon>metagenomes</taxon>
        <taxon>ecological metagenomes</taxon>
    </lineage>
</organism>
<keyword evidence="5" id="KW-0456">Lyase</keyword>
<dbReference type="GO" id="GO:0008137">
    <property type="term" value="F:NADH dehydrogenase (ubiquinone) activity"/>
    <property type="evidence" value="ECO:0007669"/>
    <property type="project" value="InterPro"/>
</dbReference>
<dbReference type="AlphaFoldDB" id="A0A1W1D512"/>
<dbReference type="EMBL" id="FPHP01000045">
    <property type="protein sequence ID" value="SFV75713.1"/>
    <property type="molecule type" value="Genomic_DNA"/>
</dbReference>
<dbReference type="GO" id="GO:0016651">
    <property type="term" value="F:oxidoreductase activity, acting on NAD(P)H"/>
    <property type="evidence" value="ECO:0007669"/>
    <property type="project" value="InterPro"/>
</dbReference>
<evidence type="ECO:0000256" key="2">
    <source>
        <dbReference type="ARBA" id="ARBA00023027"/>
    </source>
</evidence>
<dbReference type="Pfam" id="PF00329">
    <property type="entry name" value="Complex1_30kDa"/>
    <property type="match status" value="1"/>
</dbReference>
<reference evidence="5" key="1">
    <citation type="submission" date="2016-10" db="EMBL/GenBank/DDBJ databases">
        <authorList>
            <person name="de Groot N.N."/>
        </authorList>
    </citation>
    <scope>NUCLEOTIDE SEQUENCE</scope>
</reference>